<organism evidence="1 2">
    <name type="scientific">Poritiphilus flavus</name>
    <dbReference type="NCBI Taxonomy" id="2697053"/>
    <lineage>
        <taxon>Bacteria</taxon>
        <taxon>Pseudomonadati</taxon>
        <taxon>Bacteroidota</taxon>
        <taxon>Flavobacteriia</taxon>
        <taxon>Flavobacteriales</taxon>
        <taxon>Flavobacteriaceae</taxon>
        <taxon>Poritiphilus</taxon>
    </lineage>
</organism>
<dbReference type="Proteomes" id="UP000475249">
    <property type="component" value="Unassembled WGS sequence"/>
</dbReference>
<keyword evidence="2" id="KW-1185">Reference proteome</keyword>
<gene>
    <name evidence="1" type="ORF">GTQ38_13220</name>
</gene>
<dbReference type="EMBL" id="WXYO01000006">
    <property type="protein sequence ID" value="NAS12971.1"/>
    <property type="molecule type" value="Genomic_DNA"/>
</dbReference>
<comment type="caution">
    <text evidence="1">The sequence shown here is derived from an EMBL/GenBank/DDBJ whole genome shotgun (WGS) entry which is preliminary data.</text>
</comment>
<name>A0A6L9EEA1_9FLAO</name>
<sequence length="315" mass="35759">MKKGIRIGLLLLLFAGLIISLESCKDASKDVPKEIALNEEPATMAPAKPLSEEFKKYWYAGEAEITSYKLEQARYGEIRDGHAVLIYVTEPFLADKQVKADRSSPDNVQVLKLNATKKYLTGIYPYSIMSSTFYPVSDNQHAIKLSTSVQEWCGHVYAQLNNRDQFEVMSHSYFESEADQLVEMEKAILENELWTKIRIDPKGLPSGDIEVLPSLEYIRVGHKGIQAYKANAKLTENGELSTYEISYPELERTLSIQFSTEFPHTIEGWTETFKSGFGPKAKLLTSRASRMKKLKTPYWRQNGNKDLILRDSLGL</sequence>
<proteinExistence type="predicted"/>
<protein>
    <submittedName>
        <fullName evidence="1">Septum formation inhibitor Maf</fullName>
    </submittedName>
</protein>
<reference evidence="1 2" key="1">
    <citation type="submission" date="2020-01" db="EMBL/GenBank/DDBJ databases">
        <title>Bacteria diversity of Porities sp.</title>
        <authorList>
            <person name="Wang G."/>
        </authorList>
    </citation>
    <scope>NUCLEOTIDE SEQUENCE [LARGE SCALE GENOMIC DNA]</scope>
    <source>
        <strain evidence="1 2">R33</strain>
    </source>
</reference>
<accession>A0A6L9EEA1</accession>
<dbReference type="AlphaFoldDB" id="A0A6L9EEA1"/>
<evidence type="ECO:0000313" key="2">
    <source>
        <dbReference type="Proteomes" id="UP000475249"/>
    </source>
</evidence>
<dbReference type="RefSeq" id="WP_161436019.1">
    <property type="nucleotide sequence ID" value="NZ_WXYO01000006.1"/>
</dbReference>
<evidence type="ECO:0000313" key="1">
    <source>
        <dbReference type="EMBL" id="NAS12971.1"/>
    </source>
</evidence>